<evidence type="ECO:0000313" key="17">
    <source>
        <dbReference type="EMBL" id="EPX81961.1"/>
    </source>
</evidence>
<gene>
    <name evidence="13" type="primary">pgk</name>
    <name evidence="17" type="ORF">Salmuc_00275</name>
</gene>
<feature type="binding site" evidence="14">
    <location>
        <position position="148"/>
    </location>
    <ligand>
        <name>(2R)-3-phosphoglycerate</name>
        <dbReference type="ChEBI" id="CHEBI:58272"/>
    </ligand>
</feature>
<dbReference type="FunFam" id="3.40.50.1260:FF:000031">
    <property type="entry name" value="Phosphoglycerate kinase 1"/>
    <property type="match status" value="1"/>
</dbReference>
<feature type="binding site" evidence="13 15">
    <location>
        <position position="320"/>
    </location>
    <ligand>
        <name>ATP</name>
        <dbReference type="ChEBI" id="CHEBI:30616"/>
    </ligand>
</feature>
<evidence type="ECO:0000256" key="4">
    <source>
        <dbReference type="ARBA" id="ARBA00011245"/>
    </source>
</evidence>
<dbReference type="UniPathway" id="UPA00109">
    <property type="reaction ID" value="UER00185"/>
</dbReference>
<dbReference type="RefSeq" id="WP_020040160.1">
    <property type="nucleotide sequence ID" value="NZ_KE557276.1"/>
</dbReference>
<dbReference type="GO" id="GO:0006094">
    <property type="term" value="P:gluconeogenesis"/>
    <property type="evidence" value="ECO:0007669"/>
    <property type="project" value="TreeGrafter"/>
</dbReference>
<comment type="similarity">
    <text evidence="3 13 16">Belongs to the phosphoglycerate kinase family.</text>
</comment>
<dbReference type="GO" id="GO:0004618">
    <property type="term" value="F:phosphoglycerate kinase activity"/>
    <property type="evidence" value="ECO:0007669"/>
    <property type="project" value="UniProtKB-UniRule"/>
</dbReference>
<feature type="binding site" evidence="13">
    <location>
        <position position="36"/>
    </location>
    <ligand>
        <name>substrate</name>
    </ligand>
</feature>
<dbReference type="AlphaFoldDB" id="S9QKH9"/>
<keyword evidence="11 13" id="KW-0067">ATP-binding</keyword>
<proteinExistence type="inferred from homology"/>
<dbReference type="Proteomes" id="UP000015347">
    <property type="component" value="Unassembled WGS sequence"/>
</dbReference>
<evidence type="ECO:0000256" key="3">
    <source>
        <dbReference type="ARBA" id="ARBA00008982"/>
    </source>
</evidence>
<sequence length="392" mass="41137">MAWKTLDEMDLDGKRVLTRVDINVPVENGQVTDATRIERVGPTVQDILSRGGKPVLLAHFGRPKGKVVPEMSLKMLVPALETAFGTKVHFATLDEAEVVIDHAAPGEVVLLENTRFEPGEEKNDDTLAARYAKLGDIYCNDAFSAAHRAHASTEALARLLPACAGRLMQAELEALEAALGNPKRPVLAVVGGAKVSTKLELLSNLVEKVDMLVIGGGMANTFLAAQGVSVGKSLCEHEMADTAKEIADKAAATGCEVLLPRDVVVAREFRENAPSETVKVEECPSDAMILDAGPDSVAHVIEAIDRAETLIWNGPLGAFEIAPFDAATNAAAAHAAKRTANGKLVSVAGGGDTVSALNKAGASEDFTYISTAGGAFLEWMEGKVLPGVAALG</sequence>
<keyword evidence="18" id="KW-1185">Reference proteome</keyword>
<dbReference type="GO" id="GO:0005829">
    <property type="term" value="C:cytosol"/>
    <property type="evidence" value="ECO:0007669"/>
    <property type="project" value="TreeGrafter"/>
</dbReference>
<protein>
    <recommendedName>
        <fullName evidence="6 13">Phosphoglycerate kinase</fullName>
        <ecNumber evidence="5 13">2.7.2.3</ecNumber>
    </recommendedName>
</protein>
<evidence type="ECO:0000256" key="6">
    <source>
        <dbReference type="ARBA" id="ARBA00016471"/>
    </source>
</evidence>
<evidence type="ECO:0000256" key="2">
    <source>
        <dbReference type="ARBA" id="ARBA00004838"/>
    </source>
</evidence>
<dbReference type="Gene3D" id="3.40.50.1260">
    <property type="entry name" value="Phosphoglycerate kinase, N-terminal domain"/>
    <property type="match status" value="2"/>
</dbReference>
<feature type="binding site" evidence="13 14">
    <location>
        <begin position="59"/>
        <end position="62"/>
    </location>
    <ligand>
        <name>substrate</name>
    </ligand>
</feature>
<dbReference type="InterPro" id="IPR015824">
    <property type="entry name" value="Phosphoglycerate_kinase_N"/>
</dbReference>
<evidence type="ECO:0000256" key="8">
    <source>
        <dbReference type="ARBA" id="ARBA00022679"/>
    </source>
</evidence>
<dbReference type="EC" id="2.7.2.3" evidence="5 13"/>
<feature type="binding site" evidence="13">
    <location>
        <position position="148"/>
    </location>
    <ligand>
        <name>substrate</name>
    </ligand>
</feature>
<comment type="catalytic activity">
    <reaction evidence="1 13 16">
        <text>(2R)-3-phosphoglycerate + ATP = (2R)-3-phospho-glyceroyl phosphate + ADP</text>
        <dbReference type="Rhea" id="RHEA:14801"/>
        <dbReference type="ChEBI" id="CHEBI:30616"/>
        <dbReference type="ChEBI" id="CHEBI:57604"/>
        <dbReference type="ChEBI" id="CHEBI:58272"/>
        <dbReference type="ChEBI" id="CHEBI:456216"/>
        <dbReference type="EC" id="2.7.2.3"/>
    </reaction>
</comment>
<keyword evidence="9 13" id="KW-0547">Nucleotide-binding</keyword>
<dbReference type="PANTHER" id="PTHR11406:SF23">
    <property type="entry name" value="PHOSPHOGLYCERATE KINASE 1, CHLOROPLASTIC-RELATED"/>
    <property type="match status" value="1"/>
</dbReference>
<evidence type="ECO:0000256" key="11">
    <source>
        <dbReference type="ARBA" id="ARBA00022840"/>
    </source>
</evidence>
<evidence type="ECO:0000256" key="7">
    <source>
        <dbReference type="ARBA" id="ARBA00022490"/>
    </source>
</evidence>
<dbReference type="InterPro" id="IPR001576">
    <property type="entry name" value="Phosphoglycerate_kinase"/>
</dbReference>
<evidence type="ECO:0000256" key="10">
    <source>
        <dbReference type="ARBA" id="ARBA00022777"/>
    </source>
</evidence>
<dbReference type="HAMAP" id="MF_00145">
    <property type="entry name" value="Phosphoglyc_kinase"/>
    <property type="match status" value="1"/>
</dbReference>
<dbReference type="PIRSF" id="PIRSF000724">
    <property type="entry name" value="Pgk"/>
    <property type="match status" value="1"/>
</dbReference>
<feature type="binding site" evidence="14">
    <location>
        <position position="36"/>
    </location>
    <ligand>
        <name>(2R)-3-phosphoglycerate</name>
        <dbReference type="ChEBI" id="CHEBI:58272"/>
    </ligand>
</feature>
<dbReference type="PANTHER" id="PTHR11406">
    <property type="entry name" value="PHOSPHOGLYCERATE KINASE"/>
    <property type="match status" value="1"/>
</dbReference>
<reference evidence="18" key="1">
    <citation type="journal article" date="2014" name="Stand. Genomic Sci.">
        <title>Genome sequence of the exopolysaccharide-producing Salipiger mucosus type strain (DSM 16094(T)), a moderately halophilic member of the Roseobacter clade.</title>
        <authorList>
            <person name="Riedel T."/>
            <person name="Spring S."/>
            <person name="Fiebig A."/>
            <person name="Petersen J."/>
            <person name="Kyrpides N.C."/>
            <person name="Goker M."/>
            <person name="Klenk H.P."/>
        </authorList>
    </citation>
    <scope>NUCLEOTIDE SEQUENCE [LARGE SCALE GENOMIC DNA]</scope>
    <source>
        <strain evidence="18">DSM 16094</strain>
    </source>
</reference>
<organism evidence="17 18">
    <name type="scientific">Salipiger mucosus DSM 16094</name>
    <dbReference type="NCBI Taxonomy" id="1123237"/>
    <lineage>
        <taxon>Bacteria</taxon>
        <taxon>Pseudomonadati</taxon>
        <taxon>Pseudomonadota</taxon>
        <taxon>Alphaproteobacteria</taxon>
        <taxon>Rhodobacterales</taxon>
        <taxon>Roseobacteraceae</taxon>
        <taxon>Salipiger</taxon>
    </lineage>
</organism>
<evidence type="ECO:0000256" key="9">
    <source>
        <dbReference type="ARBA" id="ARBA00022741"/>
    </source>
</evidence>
<feature type="binding site" evidence="13 15">
    <location>
        <begin position="350"/>
        <end position="353"/>
    </location>
    <ligand>
        <name>ATP</name>
        <dbReference type="ChEBI" id="CHEBI:30616"/>
    </ligand>
</feature>
<evidence type="ECO:0000256" key="15">
    <source>
        <dbReference type="PIRSR" id="PIRSR000724-2"/>
    </source>
</evidence>
<dbReference type="FunFam" id="3.40.50.1260:FF:000006">
    <property type="entry name" value="Phosphoglycerate kinase"/>
    <property type="match status" value="1"/>
</dbReference>
<dbReference type="SUPFAM" id="SSF53748">
    <property type="entry name" value="Phosphoglycerate kinase"/>
    <property type="match status" value="1"/>
</dbReference>
<dbReference type="EMBL" id="APVH01000028">
    <property type="protein sequence ID" value="EPX81961.1"/>
    <property type="molecule type" value="Genomic_DNA"/>
</dbReference>
<evidence type="ECO:0000256" key="13">
    <source>
        <dbReference type="HAMAP-Rule" id="MF_00145"/>
    </source>
</evidence>
<name>S9QKH9_9RHOB</name>
<feature type="binding site" evidence="14">
    <location>
        <position position="115"/>
    </location>
    <ligand>
        <name>(2R)-3-phosphoglycerate</name>
        <dbReference type="ChEBI" id="CHEBI:58272"/>
    </ligand>
</feature>
<evidence type="ECO:0000256" key="5">
    <source>
        <dbReference type="ARBA" id="ARBA00013061"/>
    </source>
</evidence>
<accession>S9QKH9</accession>
<keyword evidence="8 13" id="KW-0808">Transferase</keyword>
<dbReference type="GO" id="GO:0006096">
    <property type="term" value="P:glycolytic process"/>
    <property type="evidence" value="ECO:0007669"/>
    <property type="project" value="UniProtKB-UniRule"/>
</dbReference>
<dbReference type="PRINTS" id="PR00477">
    <property type="entry name" value="PHGLYCKINASE"/>
</dbReference>
<dbReference type="OrthoDB" id="9808460at2"/>
<comment type="subcellular location">
    <subcellularLocation>
        <location evidence="13">Cytoplasm</location>
    </subcellularLocation>
</comment>
<dbReference type="STRING" id="1123237.Salmuc_00275"/>
<feature type="binding site" evidence="13">
    <location>
        <position position="115"/>
    </location>
    <ligand>
        <name>substrate</name>
    </ligand>
</feature>
<comment type="pathway">
    <text evidence="2 13">Carbohydrate degradation; glycolysis; pyruvate from D-glyceraldehyde 3-phosphate: step 2/5.</text>
</comment>
<evidence type="ECO:0000256" key="16">
    <source>
        <dbReference type="RuleBase" id="RU000532"/>
    </source>
</evidence>
<evidence type="ECO:0000256" key="12">
    <source>
        <dbReference type="ARBA" id="ARBA00023152"/>
    </source>
</evidence>
<evidence type="ECO:0000256" key="1">
    <source>
        <dbReference type="ARBA" id="ARBA00000642"/>
    </source>
</evidence>
<keyword evidence="10 13" id="KW-0418">Kinase</keyword>
<dbReference type="HOGENOM" id="CLU_025427_0_2_5"/>
<dbReference type="GO" id="GO:0005524">
    <property type="term" value="F:ATP binding"/>
    <property type="evidence" value="ECO:0007669"/>
    <property type="project" value="UniProtKB-KW"/>
</dbReference>
<feature type="binding site" evidence="13 14">
    <location>
        <begin position="21"/>
        <end position="23"/>
    </location>
    <ligand>
        <name>substrate</name>
    </ligand>
</feature>
<dbReference type="GO" id="GO:0043531">
    <property type="term" value="F:ADP binding"/>
    <property type="evidence" value="ECO:0007669"/>
    <property type="project" value="TreeGrafter"/>
</dbReference>
<dbReference type="Pfam" id="PF00162">
    <property type="entry name" value="PGK"/>
    <property type="match status" value="1"/>
</dbReference>
<comment type="caution">
    <text evidence="17">The sequence shown here is derived from an EMBL/GenBank/DDBJ whole genome shotgun (WGS) entry which is preliminary data.</text>
</comment>
<comment type="subunit">
    <text evidence="4 13">Monomer.</text>
</comment>
<evidence type="ECO:0000256" key="14">
    <source>
        <dbReference type="PIRSR" id="PIRSR000724-1"/>
    </source>
</evidence>
<evidence type="ECO:0000313" key="18">
    <source>
        <dbReference type="Proteomes" id="UP000015347"/>
    </source>
</evidence>
<dbReference type="InterPro" id="IPR036043">
    <property type="entry name" value="Phosphoglycerate_kinase_sf"/>
</dbReference>
<feature type="binding site" evidence="13 15">
    <location>
        <position position="198"/>
    </location>
    <ligand>
        <name>ATP</name>
        <dbReference type="ChEBI" id="CHEBI:30616"/>
    </ligand>
</feature>
<keyword evidence="7 13" id="KW-0963">Cytoplasm</keyword>
<dbReference type="eggNOG" id="COG0126">
    <property type="taxonomic scope" value="Bacteria"/>
</dbReference>
<comment type="caution">
    <text evidence="13">Lacks conserved residue(s) required for the propagation of feature annotation.</text>
</comment>
<keyword evidence="12 13" id="KW-0324">Glycolysis</keyword>